<evidence type="ECO:0000256" key="4">
    <source>
        <dbReference type="ARBA" id="ARBA00022606"/>
    </source>
</evidence>
<keyword evidence="5 12" id="KW-0812">Transmembrane</keyword>
<feature type="transmembrane region" description="Helical" evidence="13">
    <location>
        <begin position="278"/>
        <end position="300"/>
    </location>
</feature>
<dbReference type="GO" id="GO:0004930">
    <property type="term" value="F:G protein-coupled receptor activity"/>
    <property type="evidence" value="ECO:0007669"/>
    <property type="project" value="UniProtKB-KW"/>
</dbReference>
<dbReference type="AlphaFoldDB" id="A0A6P6IIC2"/>
<dbReference type="FunFam" id="1.20.1070.10:FF:000042">
    <property type="entry name" value="Taste receptor type 2 member 7"/>
    <property type="match status" value="1"/>
</dbReference>
<sequence>MTSGFQPERLESSVSYFQAPLENTFLTAAVGAFMIGMLGNGFIALVNCIDWVKHRKLSPADCILTNLAVSRIILLWMILFDSLVMVFWPHLYNIEKLATAVNICWTLTNHLATWFATCLSVFYFFRIANFSHRCFTWLRRRISRMFLVLPLGSLFLLVFNYKLLVGFSDLWATIYHNYERNSTRPLDVSKTGYLNSLVILSFIYLIPFLLSLTSLLLLFLSLMRHTRNVQLNSSSRDFSTEAHRRAMKMVIAFLLLSTVHFFSIQLTGWIFLLLKKHHANLAVTLTSALFPSGHSFILIFGNSKLRQTALGLLWHLNCHLKMVKPLAS</sequence>
<evidence type="ECO:0000256" key="10">
    <source>
        <dbReference type="ARBA" id="ARBA00023224"/>
    </source>
</evidence>
<evidence type="ECO:0000256" key="9">
    <source>
        <dbReference type="ARBA" id="ARBA00023170"/>
    </source>
</evidence>
<dbReference type="Pfam" id="PF05296">
    <property type="entry name" value="TAS2R"/>
    <property type="match status" value="1"/>
</dbReference>
<dbReference type="GO" id="GO:0033038">
    <property type="term" value="F:bitter taste receptor activity"/>
    <property type="evidence" value="ECO:0007669"/>
    <property type="project" value="InterPro"/>
</dbReference>
<dbReference type="Gene3D" id="1.20.1070.10">
    <property type="entry name" value="Rhodopsin 7-helix transmembrane proteins"/>
    <property type="match status" value="1"/>
</dbReference>
<keyword evidence="3 12" id="KW-0919">Taste</keyword>
<name>A0A6P6IIC2_PUMCO</name>
<gene>
    <name evidence="15" type="primary">LOC112867866</name>
</gene>
<keyword evidence="9 12" id="KW-0675">Receptor</keyword>
<dbReference type="GO" id="GO:0016020">
    <property type="term" value="C:membrane"/>
    <property type="evidence" value="ECO:0007669"/>
    <property type="project" value="UniProtKB-SubCell"/>
</dbReference>
<evidence type="ECO:0000256" key="7">
    <source>
        <dbReference type="ARBA" id="ARBA00023040"/>
    </source>
</evidence>
<dbReference type="RefSeq" id="XP_025786678.1">
    <property type="nucleotide sequence ID" value="XM_025930893.1"/>
</dbReference>
<evidence type="ECO:0000256" key="8">
    <source>
        <dbReference type="ARBA" id="ARBA00023136"/>
    </source>
</evidence>
<dbReference type="SUPFAM" id="SSF81321">
    <property type="entry name" value="Family A G protein-coupled receptor-like"/>
    <property type="match status" value="1"/>
</dbReference>
<keyword evidence="4 12" id="KW-0716">Sensory transduction</keyword>
<evidence type="ECO:0000256" key="1">
    <source>
        <dbReference type="ARBA" id="ARBA00004141"/>
    </source>
</evidence>
<dbReference type="CDD" id="cd15024">
    <property type="entry name" value="7tm_TAS2R42"/>
    <property type="match status" value="1"/>
</dbReference>
<keyword evidence="7 12" id="KW-0297">G-protein coupled receptor</keyword>
<dbReference type="InterPro" id="IPR007960">
    <property type="entry name" value="TAS2R"/>
</dbReference>
<accession>A0A6P6IIC2</accession>
<reference evidence="15" key="1">
    <citation type="submission" date="2025-08" db="UniProtKB">
        <authorList>
            <consortium name="RefSeq"/>
        </authorList>
    </citation>
    <scope>IDENTIFICATION</scope>
    <source>
        <tissue evidence="15">Blood</tissue>
    </source>
</reference>
<evidence type="ECO:0000256" key="3">
    <source>
        <dbReference type="ARBA" id="ARBA00022480"/>
    </source>
</evidence>
<evidence type="ECO:0000256" key="13">
    <source>
        <dbReference type="SAM" id="Phobius"/>
    </source>
</evidence>
<feature type="transmembrane region" description="Helical" evidence="13">
    <location>
        <begin position="67"/>
        <end position="88"/>
    </location>
</feature>
<dbReference type="KEGG" id="pcoo:112867866"/>
<proteinExistence type="inferred from homology"/>
<evidence type="ECO:0000256" key="6">
    <source>
        <dbReference type="ARBA" id="ARBA00022989"/>
    </source>
</evidence>
<keyword evidence="14" id="KW-1185">Reference proteome</keyword>
<evidence type="ECO:0000256" key="5">
    <source>
        <dbReference type="ARBA" id="ARBA00022692"/>
    </source>
</evidence>
<feature type="transmembrane region" description="Helical" evidence="13">
    <location>
        <begin position="146"/>
        <end position="172"/>
    </location>
</feature>
<dbReference type="GeneID" id="112867866"/>
<organism evidence="14 15">
    <name type="scientific">Puma concolor</name>
    <name type="common">Mountain lion</name>
    <name type="synonym">Felis concolor</name>
    <dbReference type="NCBI Taxonomy" id="9696"/>
    <lineage>
        <taxon>Eukaryota</taxon>
        <taxon>Metazoa</taxon>
        <taxon>Chordata</taxon>
        <taxon>Craniata</taxon>
        <taxon>Vertebrata</taxon>
        <taxon>Euteleostomi</taxon>
        <taxon>Mammalia</taxon>
        <taxon>Eutheria</taxon>
        <taxon>Laurasiatheria</taxon>
        <taxon>Carnivora</taxon>
        <taxon>Feliformia</taxon>
        <taxon>Felidae</taxon>
        <taxon>Felinae</taxon>
        <taxon>Puma</taxon>
    </lineage>
</organism>
<feature type="transmembrane region" description="Helical" evidence="13">
    <location>
        <begin position="25"/>
        <end position="46"/>
    </location>
</feature>
<dbReference type="Proteomes" id="UP000515131">
    <property type="component" value="Unplaced"/>
</dbReference>
<keyword evidence="8 12" id="KW-0472">Membrane</keyword>
<evidence type="ECO:0000313" key="14">
    <source>
        <dbReference type="Proteomes" id="UP000515131"/>
    </source>
</evidence>
<comment type="similarity">
    <text evidence="2 11">Belongs to the G-protein coupled receptor T2R family.</text>
</comment>
<keyword evidence="10 12" id="KW-0807">Transducer</keyword>
<comment type="subcellular location">
    <subcellularLocation>
        <location evidence="1 12">Membrane</location>
        <topology evidence="1 12">Multi-pass membrane protein</topology>
    </subcellularLocation>
</comment>
<feature type="transmembrane region" description="Helical" evidence="13">
    <location>
        <begin position="250"/>
        <end position="272"/>
    </location>
</feature>
<keyword evidence="6 13" id="KW-1133">Transmembrane helix</keyword>
<dbReference type="PANTHER" id="PTHR11394">
    <property type="entry name" value="TASTE RECEPTOR TYPE 2"/>
    <property type="match status" value="1"/>
</dbReference>
<evidence type="ECO:0000256" key="11">
    <source>
        <dbReference type="RuleBase" id="RU004423"/>
    </source>
</evidence>
<evidence type="ECO:0000313" key="15">
    <source>
        <dbReference type="RefSeq" id="XP_025786678.1"/>
    </source>
</evidence>
<feature type="transmembrane region" description="Helical" evidence="13">
    <location>
        <begin position="100"/>
        <end position="125"/>
    </location>
</feature>
<feature type="transmembrane region" description="Helical" evidence="13">
    <location>
        <begin position="192"/>
        <end position="220"/>
    </location>
</feature>
<evidence type="ECO:0000256" key="12">
    <source>
        <dbReference type="RuleBase" id="RU004424"/>
    </source>
</evidence>
<evidence type="ECO:0000256" key="2">
    <source>
        <dbReference type="ARBA" id="ARBA00007376"/>
    </source>
</evidence>
<dbReference type="PANTHER" id="PTHR11394:SF78">
    <property type="entry name" value="TASTE RECEPTOR TYPE 2"/>
    <property type="match status" value="1"/>
</dbReference>
<protein>
    <recommendedName>
        <fullName evidence="12">Taste receptor type 2</fullName>
    </recommendedName>
</protein>